<sequence length="121" mass="13110">MALKVFDQAPSAAPAFRARFRRDAGLLSALREPHVVPIHRHGEIDGRLYLDMRLVRGPSLDDVLRDGPPAPPRAEAIEGQIGAAMESLRRSGLGDRPLEGADVLLTGPPGRPPRPQARVQT</sequence>
<gene>
    <name evidence="3" type="ORF">FHX44_113761</name>
</gene>
<evidence type="ECO:0000313" key="3">
    <source>
        <dbReference type="EMBL" id="TWF77846.1"/>
    </source>
</evidence>
<dbReference type="RefSeq" id="WP_147256949.1">
    <property type="nucleotide sequence ID" value="NZ_VIWU01000001.1"/>
</dbReference>
<dbReference type="OrthoDB" id="9762169at2"/>
<dbReference type="InterPro" id="IPR000719">
    <property type="entry name" value="Prot_kinase_dom"/>
</dbReference>
<dbReference type="Proteomes" id="UP000321261">
    <property type="component" value="Unassembled WGS sequence"/>
</dbReference>
<evidence type="ECO:0000259" key="2">
    <source>
        <dbReference type="PROSITE" id="PS50011"/>
    </source>
</evidence>
<evidence type="ECO:0000313" key="4">
    <source>
        <dbReference type="Proteomes" id="UP000321261"/>
    </source>
</evidence>
<dbReference type="AlphaFoldDB" id="A0A561SSK1"/>
<dbReference type="EMBL" id="VIWU01000001">
    <property type="protein sequence ID" value="TWF77846.1"/>
    <property type="molecule type" value="Genomic_DNA"/>
</dbReference>
<keyword evidence="4" id="KW-1185">Reference proteome</keyword>
<dbReference type="SUPFAM" id="SSF56112">
    <property type="entry name" value="Protein kinase-like (PK-like)"/>
    <property type="match status" value="1"/>
</dbReference>
<dbReference type="PROSITE" id="PS50011">
    <property type="entry name" value="PROTEIN_KINASE_DOM"/>
    <property type="match status" value="1"/>
</dbReference>
<name>A0A561SSK1_9PSEU</name>
<accession>A0A561SSK1</accession>
<feature type="domain" description="Protein kinase" evidence="2">
    <location>
        <begin position="1"/>
        <end position="121"/>
    </location>
</feature>
<dbReference type="GO" id="GO:0005524">
    <property type="term" value="F:ATP binding"/>
    <property type="evidence" value="ECO:0007669"/>
    <property type="project" value="InterPro"/>
</dbReference>
<proteinExistence type="predicted"/>
<organism evidence="3 4">
    <name type="scientific">Pseudonocardia hierapolitana</name>
    <dbReference type="NCBI Taxonomy" id="1128676"/>
    <lineage>
        <taxon>Bacteria</taxon>
        <taxon>Bacillati</taxon>
        <taxon>Actinomycetota</taxon>
        <taxon>Actinomycetes</taxon>
        <taxon>Pseudonocardiales</taxon>
        <taxon>Pseudonocardiaceae</taxon>
        <taxon>Pseudonocardia</taxon>
    </lineage>
</organism>
<dbReference type="GO" id="GO:0004672">
    <property type="term" value="F:protein kinase activity"/>
    <property type="evidence" value="ECO:0007669"/>
    <property type="project" value="InterPro"/>
</dbReference>
<reference evidence="3 4" key="1">
    <citation type="submission" date="2019-06" db="EMBL/GenBank/DDBJ databases">
        <title>Sequencing the genomes of 1000 actinobacteria strains.</title>
        <authorList>
            <person name="Klenk H.-P."/>
        </authorList>
    </citation>
    <scope>NUCLEOTIDE SEQUENCE [LARGE SCALE GENOMIC DNA]</scope>
    <source>
        <strain evidence="3 4">DSM 45671</strain>
    </source>
</reference>
<protein>
    <recommendedName>
        <fullName evidence="2">Protein kinase domain-containing protein</fullName>
    </recommendedName>
</protein>
<feature type="compositionally biased region" description="Basic and acidic residues" evidence="1">
    <location>
        <begin position="90"/>
        <end position="99"/>
    </location>
</feature>
<evidence type="ECO:0000256" key="1">
    <source>
        <dbReference type="SAM" id="MobiDB-lite"/>
    </source>
</evidence>
<dbReference type="Gene3D" id="3.30.200.20">
    <property type="entry name" value="Phosphorylase Kinase, domain 1"/>
    <property type="match status" value="1"/>
</dbReference>
<comment type="caution">
    <text evidence="3">The sequence shown here is derived from an EMBL/GenBank/DDBJ whole genome shotgun (WGS) entry which is preliminary data.</text>
</comment>
<dbReference type="InterPro" id="IPR011009">
    <property type="entry name" value="Kinase-like_dom_sf"/>
</dbReference>
<feature type="region of interest" description="Disordered" evidence="1">
    <location>
        <begin position="90"/>
        <end position="121"/>
    </location>
</feature>